<dbReference type="SMART" id="SM00487">
    <property type="entry name" value="DEXDc"/>
    <property type="match status" value="1"/>
</dbReference>
<dbReference type="InterPro" id="IPR001650">
    <property type="entry name" value="Helicase_C-like"/>
</dbReference>
<dbReference type="EC" id="3.6.4.13" evidence="3"/>
<keyword evidence="9" id="KW-0547">Nucleotide-binding</keyword>
<feature type="region of interest" description="Disordered" evidence="18">
    <location>
        <begin position="1000"/>
        <end position="1042"/>
    </location>
</feature>
<evidence type="ECO:0000256" key="14">
    <source>
        <dbReference type="ARBA" id="ARBA00023453"/>
    </source>
</evidence>
<comment type="subcellular location">
    <subcellularLocation>
        <location evidence="1">Nucleus</location>
        <location evidence="1">Nucleolus</location>
    </subcellularLocation>
</comment>
<dbReference type="CDD" id="cd00268">
    <property type="entry name" value="DEADc"/>
    <property type="match status" value="1"/>
</dbReference>
<keyword evidence="12" id="KW-0067">ATP-binding</keyword>
<evidence type="ECO:0000256" key="13">
    <source>
        <dbReference type="ARBA" id="ARBA00023242"/>
    </source>
</evidence>
<evidence type="ECO:0000256" key="5">
    <source>
        <dbReference type="ARBA" id="ARBA00022552"/>
    </source>
</evidence>
<feature type="compositionally biased region" description="Basic and acidic residues" evidence="18">
    <location>
        <begin position="1401"/>
        <end position="1411"/>
    </location>
</feature>
<keyword evidence="23" id="KW-1185">Reference proteome</keyword>
<dbReference type="Gene3D" id="3.40.50.150">
    <property type="entry name" value="Vaccinia Virus protein VP39"/>
    <property type="match status" value="1"/>
</dbReference>
<evidence type="ECO:0000256" key="12">
    <source>
        <dbReference type="ARBA" id="ARBA00022840"/>
    </source>
</evidence>
<dbReference type="PROSITE" id="PS51192">
    <property type="entry name" value="HELICASE_ATP_BIND_1"/>
    <property type="match status" value="1"/>
</dbReference>
<dbReference type="PROSITE" id="PS51194">
    <property type="entry name" value="HELICASE_CTER"/>
    <property type="match status" value="1"/>
</dbReference>
<dbReference type="EMBL" id="CAJNNV010004058">
    <property type="protein sequence ID" value="CAE8590076.1"/>
    <property type="molecule type" value="Genomic_DNA"/>
</dbReference>
<evidence type="ECO:0000256" key="2">
    <source>
        <dbReference type="ARBA" id="ARBA00009334"/>
    </source>
</evidence>
<feature type="compositionally biased region" description="Acidic residues" evidence="18">
    <location>
        <begin position="40"/>
        <end position="61"/>
    </location>
</feature>
<dbReference type="GO" id="GO:0016787">
    <property type="term" value="F:hydrolase activity"/>
    <property type="evidence" value="ECO:0007669"/>
    <property type="project" value="UniProtKB-KW"/>
</dbReference>
<feature type="compositionally biased region" description="Acidic residues" evidence="18">
    <location>
        <begin position="83"/>
        <end position="92"/>
    </location>
</feature>
<dbReference type="SUPFAM" id="SSF52540">
    <property type="entry name" value="P-loop containing nucleoside triphosphate hydrolases"/>
    <property type="match status" value="2"/>
</dbReference>
<feature type="compositionally biased region" description="Low complexity" evidence="18">
    <location>
        <begin position="1001"/>
        <end position="1011"/>
    </location>
</feature>
<feature type="short sequence motif" description="Q motif" evidence="16">
    <location>
        <begin position="524"/>
        <end position="552"/>
    </location>
</feature>
<evidence type="ECO:0000256" key="16">
    <source>
        <dbReference type="PROSITE-ProRule" id="PRU00552"/>
    </source>
</evidence>
<feature type="domain" description="DEAD-box RNA helicase Q" evidence="21">
    <location>
        <begin position="524"/>
        <end position="552"/>
    </location>
</feature>
<dbReference type="GO" id="GO:0003676">
    <property type="term" value="F:nucleic acid binding"/>
    <property type="evidence" value="ECO:0007669"/>
    <property type="project" value="InterPro"/>
</dbReference>
<dbReference type="InterPro" id="IPR014014">
    <property type="entry name" value="RNA_helicase_DEAD_Q_motif"/>
</dbReference>
<evidence type="ECO:0000313" key="23">
    <source>
        <dbReference type="Proteomes" id="UP000654075"/>
    </source>
</evidence>
<dbReference type="Proteomes" id="UP000654075">
    <property type="component" value="Unassembled WGS sequence"/>
</dbReference>
<keyword evidence="17" id="KW-0175">Coiled coil</keyword>
<keyword evidence="7" id="KW-0808">Transferase</keyword>
<keyword evidence="11" id="KW-0347">Helicase</keyword>
<dbReference type="InterPro" id="IPR044742">
    <property type="entry name" value="DEAD/DEAH_RhlB"/>
</dbReference>
<feature type="coiled-coil region" evidence="17">
    <location>
        <begin position="1744"/>
        <end position="1795"/>
    </location>
</feature>
<dbReference type="CDD" id="cd18787">
    <property type="entry name" value="SF2_C_DEAD"/>
    <property type="match status" value="1"/>
</dbReference>
<feature type="compositionally biased region" description="Polar residues" evidence="18">
    <location>
        <begin position="409"/>
        <end position="423"/>
    </location>
</feature>
<evidence type="ECO:0000256" key="8">
    <source>
        <dbReference type="ARBA" id="ARBA00022691"/>
    </source>
</evidence>
<evidence type="ECO:0000259" key="19">
    <source>
        <dbReference type="PROSITE" id="PS51192"/>
    </source>
</evidence>
<organism evidence="22 23">
    <name type="scientific">Polarella glacialis</name>
    <name type="common">Dinoflagellate</name>
    <dbReference type="NCBI Taxonomy" id="89957"/>
    <lineage>
        <taxon>Eukaryota</taxon>
        <taxon>Sar</taxon>
        <taxon>Alveolata</taxon>
        <taxon>Dinophyceae</taxon>
        <taxon>Suessiales</taxon>
        <taxon>Suessiaceae</taxon>
        <taxon>Polarella</taxon>
    </lineage>
</organism>
<dbReference type="CDD" id="cd02440">
    <property type="entry name" value="AdoMet_MTases"/>
    <property type="match status" value="1"/>
</dbReference>
<protein>
    <recommendedName>
        <fullName evidence="3">RNA helicase</fullName>
        <ecNumber evidence="3">3.6.4.13</ecNumber>
    </recommendedName>
</protein>
<feature type="region of interest" description="Disordered" evidence="18">
    <location>
        <begin position="1"/>
        <end position="231"/>
    </location>
</feature>
<evidence type="ECO:0000256" key="6">
    <source>
        <dbReference type="ARBA" id="ARBA00022603"/>
    </source>
</evidence>
<keyword evidence="10" id="KW-0378">Hydrolase</keyword>
<accession>A0A813DX93</accession>
<name>A0A813DX93_POLGL</name>
<dbReference type="GO" id="GO:0032259">
    <property type="term" value="P:methylation"/>
    <property type="evidence" value="ECO:0007669"/>
    <property type="project" value="UniProtKB-KW"/>
</dbReference>
<feature type="compositionally biased region" description="Low complexity" evidence="18">
    <location>
        <begin position="104"/>
        <end position="120"/>
    </location>
</feature>
<feature type="region of interest" description="Disordered" evidence="18">
    <location>
        <begin position="364"/>
        <end position="435"/>
    </location>
</feature>
<evidence type="ECO:0000256" key="1">
    <source>
        <dbReference type="ARBA" id="ARBA00004604"/>
    </source>
</evidence>
<dbReference type="GO" id="GO:0008171">
    <property type="term" value="F:O-methyltransferase activity"/>
    <property type="evidence" value="ECO:0007669"/>
    <property type="project" value="InterPro"/>
</dbReference>
<comment type="caution">
    <text evidence="22">The sequence shown here is derived from an EMBL/GenBank/DDBJ whole genome shotgun (WGS) entry which is preliminary data.</text>
</comment>
<feature type="domain" description="Helicase ATP-binding" evidence="19">
    <location>
        <begin position="555"/>
        <end position="805"/>
    </location>
</feature>
<evidence type="ECO:0000256" key="11">
    <source>
        <dbReference type="ARBA" id="ARBA00022806"/>
    </source>
</evidence>
<proteinExistence type="inferred from homology"/>
<evidence type="ECO:0000256" key="18">
    <source>
        <dbReference type="SAM" id="MobiDB-lite"/>
    </source>
</evidence>
<sequence>MKQRRKARPLPVEEACDESSSSSAPASAPASPRASAGESSPEDEESEVNEGAEEDLEEQAQDADGAPQATAEDAASSSASSSDDAELGEPDPPDPPFLPGPGGEANVSSVAAEADSASSSDSDDSPDPSTVLSAAVNSALSPQTAAGAPFAPAPAPAAAAPAVAAPAVVAPLAVKENSSSSRSSRSRRSRRRRKSRSRRGRRKSRGGRRRRHRSGSLQRHSSAATPLRVATKSGGAWTKAAGASMSNMAPTVPPGQLGWAYPPPRGSTPGYLAAPPGYLAAPPGYPVHHAVAPPPPPHWGVHRHPMVPGSAPMWGAPAPVPMMPPPHPRPGHTINALLSEAWRLDTESARSFFTRLTLDLHAMGGDRAPQTSTATRKAARKGSGRVQGTRGSQDPPGKGDTGSLRVETEQSNENLPPSCSGVSKTMKGRKTRRTKEIQPCAEVEVATKNRQGKRKMAMAIQKSMENQSSRVACTDGDESVLARPGKRKKSQKLSLGLSAEAFRAEHGISLAGHSADTDALPAQTFEAMQGLGGALLGALRAQGYLSPTPIQAQSWPLAFLGFDLIAVAATGSGKTLAFLLPALSRLRDRGRHSPERRPLAQAAAAPGTLGPPGTWKCTLCNNVNWPQRLTCNTRSCQAPRPAALAAAVSAPEHGRPARPTSLVLAPSRELAQQIHAEASKFSAAAGARVVCVYGGVPKGEQARQLVEKGADVVVATPGRCLDFLQADHLLGTPLCVEAVTYLVLDEADRMLEAGFLPEIRKIVASCPRSGEAAGQTRRQTLFFTATWPRAVQEVAQSLVAPSAVEVHVAQSPRPHEAPQGASGSEPGSGETLTANKAVEQTVEVFGYHQEKLLRLRELLELRSWPSCLIFCKTKQRCDWLEKKLSETPCTWVAAIHSGRKQLDREATLENFRSRVSNRGNEKGMAVLVATNVVARGIHISGVPLVVIYDFSSAADYVHQVGRTGRAGARGRAITFYVAGDGDAGELVQVLRRAEQTVPPGLAEIAEPQEPQELQERPDTRSKEPLQRKSEADDARQGWKRQRWAKATDPISLGFVPGNSEASQGCVVPAFFLQMALKSLSSGAHPAATFPNSHLLRPSSPVLSASKSPSVQGVTFPNSHLLRPNSPVLSASKSPSVQGVGGGAWAAPQTGTALAELREAVRDEDWAKNYSECLTKLHMHSGWSASDERCNLLKWLASSIRAQRALEVGSFCGVGTLALAEAMPAADAQVLALELDPFVVNLGKRFQMKAACSHKIQHLVGPAKTSLEHLAAEAHAGRLQPFDIVVVDADKESLREYFDLLWNSPGLLSKSAVVCIDMTPFKGQPPLRFVRFGFPYQCETHSGQEEIDALRTSVKSSSSPFRIDLPCMAEYGLDAELVPLQFPWCVLLCRSAILDNYLKTTDRAPPLRRDPPDPTPEAPKCRRRAGSKSRVNTPLGHRIRKHPASLYAMGYQVLLWIEDGAKEVRPPLRVFALGQCRFGRKCSIRRHGVKRGAAATNERQQKPKVAESASRSKCVALAGVLNKAESIPEACREMLAGAVEMCLGVAADDRDSRQATMASFIGEALATEEARLIEDLVTIEESSLEAMVIAAVEARLAASRVSAAEEDLAKGEVALCQQMSMVDTADEESRAAAKACDAAEAARCAEEADLLAISLERELCEAAGAMVRNGAQEPMAQEQVAAIDKVCKKLGLEESLLCCLPMVAKKSLSERSGLETAAARFIADALKLHFDQLGEKLGCGAQEKMEQATSAAEAAKSARAQAETNSEAESAKVLPLKAERKKLQDLLEAEQAEERRCLVLQSDADAKRAAAVEALRKLRKGPLSAYRDLGGPIVCRKVCEEAEMKLQQQGELRKQQGEATFKMRQAEEVQMHAQKAARFRQEEELARQNQAEAEEAARIRQEDLARKQRETTEQADRLQRVRREEELARKHQEEAEEAKQLERFHQEEELARKQQ</sequence>
<keyword evidence="6" id="KW-0489">Methyltransferase</keyword>
<dbReference type="GO" id="GO:0005524">
    <property type="term" value="F:ATP binding"/>
    <property type="evidence" value="ECO:0007669"/>
    <property type="project" value="UniProtKB-KW"/>
</dbReference>
<dbReference type="InterPro" id="IPR029063">
    <property type="entry name" value="SAM-dependent_MTases_sf"/>
</dbReference>
<dbReference type="SUPFAM" id="SSF90209">
    <property type="entry name" value="Ran binding protein zinc finger-like"/>
    <property type="match status" value="1"/>
</dbReference>
<feature type="non-terminal residue" evidence="22">
    <location>
        <position position="1"/>
    </location>
</feature>
<dbReference type="SUPFAM" id="SSF53335">
    <property type="entry name" value="S-adenosyl-L-methionine-dependent methyltransferases"/>
    <property type="match status" value="1"/>
</dbReference>
<evidence type="ECO:0000259" key="21">
    <source>
        <dbReference type="PROSITE" id="PS51195"/>
    </source>
</evidence>
<feature type="compositionally biased region" description="Basic and acidic residues" evidence="18">
    <location>
        <begin position="1894"/>
        <end position="1954"/>
    </location>
</feature>
<evidence type="ECO:0000256" key="3">
    <source>
        <dbReference type="ARBA" id="ARBA00012552"/>
    </source>
</evidence>
<dbReference type="PANTHER" id="PTHR47958">
    <property type="entry name" value="ATP-DEPENDENT RNA HELICASE DBP3"/>
    <property type="match status" value="1"/>
</dbReference>
<gene>
    <name evidence="22" type="ORF">PGLA1383_LOCUS8802</name>
</gene>
<feature type="region of interest" description="Disordered" evidence="18">
    <location>
        <begin position="1401"/>
        <end position="1434"/>
    </location>
</feature>
<feature type="compositionally biased region" description="Low complexity" evidence="18">
    <location>
        <begin position="62"/>
        <end position="82"/>
    </location>
</feature>
<comment type="similarity">
    <text evidence="2">Belongs to the DEAD box helicase family. DDX5/DBP2 subfamily.</text>
</comment>
<evidence type="ECO:0000256" key="7">
    <source>
        <dbReference type="ARBA" id="ARBA00022679"/>
    </source>
</evidence>
<evidence type="ECO:0000256" key="17">
    <source>
        <dbReference type="SAM" id="Coils"/>
    </source>
</evidence>
<feature type="compositionally biased region" description="Low complexity" evidence="18">
    <location>
        <begin position="18"/>
        <end position="39"/>
    </location>
</feature>
<keyword evidence="8" id="KW-0949">S-adenosyl-L-methionine</keyword>
<keyword evidence="4" id="KW-0690">Ribosome biogenesis</keyword>
<keyword evidence="5" id="KW-0698">rRNA processing</keyword>
<feature type="compositionally biased region" description="Basic and acidic residues" evidence="18">
    <location>
        <begin position="1013"/>
        <end position="1036"/>
    </location>
</feature>
<dbReference type="PROSITE" id="PS51682">
    <property type="entry name" value="SAM_OMT_I"/>
    <property type="match status" value="1"/>
</dbReference>
<evidence type="ECO:0000256" key="10">
    <source>
        <dbReference type="ARBA" id="ARBA00022801"/>
    </source>
</evidence>
<dbReference type="InterPro" id="IPR036443">
    <property type="entry name" value="Znf_RanBP2_sf"/>
</dbReference>
<reference evidence="22" key="1">
    <citation type="submission" date="2021-02" db="EMBL/GenBank/DDBJ databases">
        <authorList>
            <person name="Dougan E. K."/>
            <person name="Rhodes N."/>
            <person name="Thang M."/>
            <person name="Chan C."/>
        </authorList>
    </citation>
    <scope>NUCLEOTIDE SEQUENCE</scope>
</reference>
<evidence type="ECO:0000256" key="9">
    <source>
        <dbReference type="ARBA" id="ARBA00022741"/>
    </source>
</evidence>
<feature type="region of interest" description="Disordered" evidence="18">
    <location>
        <begin position="1879"/>
        <end position="1954"/>
    </location>
</feature>
<evidence type="ECO:0000256" key="4">
    <source>
        <dbReference type="ARBA" id="ARBA00022517"/>
    </source>
</evidence>
<feature type="compositionally biased region" description="Polar residues" evidence="18">
    <location>
        <begin position="130"/>
        <end position="144"/>
    </location>
</feature>
<dbReference type="InterPro" id="IPR027417">
    <property type="entry name" value="P-loop_NTPase"/>
</dbReference>
<dbReference type="InterPro" id="IPR000629">
    <property type="entry name" value="RNA-helicase_DEAD-box_CS"/>
</dbReference>
<feature type="compositionally biased region" description="Low complexity" evidence="18">
    <location>
        <begin position="145"/>
        <end position="183"/>
    </location>
</feature>
<dbReference type="PROSITE" id="PS00039">
    <property type="entry name" value="DEAD_ATP_HELICASE"/>
    <property type="match status" value="1"/>
</dbReference>
<evidence type="ECO:0000259" key="20">
    <source>
        <dbReference type="PROSITE" id="PS51194"/>
    </source>
</evidence>
<dbReference type="InterPro" id="IPR014001">
    <property type="entry name" value="Helicase_ATP-bd"/>
</dbReference>
<comment type="function">
    <text evidence="15">ATP-dependent RNA helicase required for 60S ribosomal subunit synthesis. Involved in efficient pre-rRNA processing, predominantly at site A3, which is necessary for the normal formation of 25S and 5.8S rRNAs.</text>
</comment>
<dbReference type="Gene3D" id="3.40.50.300">
    <property type="entry name" value="P-loop containing nucleotide triphosphate hydrolases"/>
    <property type="match status" value="2"/>
</dbReference>
<dbReference type="InterPro" id="IPR002935">
    <property type="entry name" value="SAM_O-MeTrfase"/>
</dbReference>
<evidence type="ECO:0000313" key="22">
    <source>
        <dbReference type="EMBL" id="CAE8590076.1"/>
    </source>
</evidence>
<dbReference type="Pfam" id="PF00271">
    <property type="entry name" value="Helicase_C"/>
    <property type="match status" value="1"/>
</dbReference>
<feature type="domain" description="Helicase C-terminal" evidence="20">
    <location>
        <begin position="854"/>
        <end position="1005"/>
    </location>
</feature>
<dbReference type="Pfam" id="PF00270">
    <property type="entry name" value="DEAD"/>
    <property type="match status" value="1"/>
</dbReference>
<dbReference type="Pfam" id="PF01596">
    <property type="entry name" value="Methyltransf_3"/>
    <property type="match status" value="1"/>
</dbReference>
<comment type="similarity">
    <text evidence="14">Belongs to the class I-like SAM-binding methyltransferase superfamily. Cation-dependent O-methyltransferase family.</text>
</comment>
<dbReference type="GO" id="GO:0003724">
    <property type="term" value="F:RNA helicase activity"/>
    <property type="evidence" value="ECO:0007669"/>
    <property type="project" value="UniProtKB-EC"/>
</dbReference>
<dbReference type="SMART" id="SM00490">
    <property type="entry name" value="HELICc"/>
    <property type="match status" value="1"/>
</dbReference>
<feature type="compositionally biased region" description="Basic residues" evidence="18">
    <location>
        <begin position="184"/>
        <end position="214"/>
    </location>
</feature>
<evidence type="ECO:0000256" key="15">
    <source>
        <dbReference type="ARBA" id="ARBA00037449"/>
    </source>
</evidence>
<dbReference type="PROSITE" id="PS51195">
    <property type="entry name" value="Q_MOTIF"/>
    <property type="match status" value="1"/>
</dbReference>
<keyword evidence="13" id="KW-0539">Nucleus</keyword>
<feature type="region of interest" description="Disordered" evidence="18">
    <location>
        <begin position="808"/>
        <end position="831"/>
    </location>
</feature>
<dbReference type="InterPro" id="IPR011545">
    <property type="entry name" value="DEAD/DEAH_box_helicase_dom"/>
</dbReference>